<comment type="caution">
    <text evidence="1">The sequence shown here is derived from an EMBL/GenBank/DDBJ whole genome shotgun (WGS) entry which is preliminary data.</text>
</comment>
<proteinExistence type="predicted"/>
<dbReference type="InterPro" id="IPR038141">
    <property type="entry name" value="YutD-like_sf"/>
</dbReference>
<name>A0A9D1L3V6_9BACT</name>
<organism evidence="1 2">
    <name type="scientific">Candidatus Fimihabitans intestinipullorum</name>
    <dbReference type="NCBI Taxonomy" id="2840820"/>
    <lineage>
        <taxon>Bacteria</taxon>
        <taxon>Bacillati</taxon>
        <taxon>Mycoplasmatota</taxon>
        <taxon>Mycoplasmatota incertae sedis</taxon>
        <taxon>Candidatus Fimihabitans</taxon>
    </lineage>
</organism>
<dbReference type="AlphaFoldDB" id="A0A9D1L3V6"/>
<evidence type="ECO:0000313" key="2">
    <source>
        <dbReference type="Proteomes" id="UP000824087"/>
    </source>
</evidence>
<gene>
    <name evidence="1" type="ORF">IAD49_05410</name>
</gene>
<evidence type="ECO:0000313" key="1">
    <source>
        <dbReference type="EMBL" id="HIU23001.1"/>
    </source>
</evidence>
<sequence>MKQYQFGTEKYTLLENYKDGFDKEAVEHLYTDYFEPYDYILGDWSYGKLRLKGFYRSSNAKKKAVNDFSKKGQYIKENCAYDCKYFVLEKKGSE</sequence>
<dbReference type="EMBL" id="DVML01000032">
    <property type="protein sequence ID" value="HIU23001.1"/>
    <property type="molecule type" value="Genomic_DNA"/>
</dbReference>
<dbReference type="Gene3D" id="3.50.4.20">
    <property type="match status" value="1"/>
</dbReference>
<reference evidence="1" key="2">
    <citation type="journal article" date="2021" name="PeerJ">
        <title>Extensive microbial diversity within the chicken gut microbiome revealed by metagenomics and culture.</title>
        <authorList>
            <person name="Gilroy R."/>
            <person name="Ravi A."/>
            <person name="Getino M."/>
            <person name="Pursley I."/>
            <person name="Horton D.L."/>
            <person name="Alikhan N.F."/>
            <person name="Baker D."/>
            <person name="Gharbi K."/>
            <person name="Hall N."/>
            <person name="Watson M."/>
            <person name="Adriaenssens E.M."/>
            <person name="Foster-Nyarko E."/>
            <person name="Jarju S."/>
            <person name="Secka A."/>
            <person name="Antonio M."/>
            <person name="Oren A."/>
            <person name="Chaudhuri R.R."/>
            <person name="La Ragione R."/>
            <person name="Hildebrand F."/>
            <person name="Pallen M.J."/>
        </authorList>
    </citation>
    <scope>NUCLEOTIDE SEQUENCE</scope>
    <source>
        <strain evidence="1">CHK197-8231</strain>
    </source>
</reference>
<dbReference type="InterPro" id="IPR009370">
    <property type="entry name" value="YutD-like"/>
</dbReference>
<accession>A0A9D1L3V6</accession>
<protein>
    <submittedName>
        <fullName evidence="1">YutD family protein</fullName>
    </submittedName>
</protein>
<dbReference type="Pfam" id="PF06265">
    <property type="entry name" value="YutD-like"/>
    <property type="match status" value="1"/>
</dbReference>
<dbReference type="Proteomes" id="UP000824087">
    <property type="component" value="Unassembled WGS sequence"/>
</dbReference>
<reference evidence="1" key="1">
    <citation type="submission" date="2020-10" db="EMBL/GenBank/DDBJ databases">
        <authorList>
            <person name="Gilroy R."/>
        </authorList>
    </citation>
    <scope>NUCLEOTIDE SEQUENCE</scope>
    <source>
        <strain evidence="1">CHK197-8231</strain>
    </source>
</reference>